<sequence length="198" mass="23173">MEIYLVKYSGLFGFIKPWTAVRDELTFSQQFLTESMIFGIERKLFPELLKEPYGIQKITGYRLTYDAIGEQQEKVQTRGYNIKGTKNRKLYERPTSILKRGVLINPVLYLVFDNEEDAQQAATQHLCLTRNEDILYPEGEIMRTTVDDFNSSEEYSGFELVFEKNESSFLTGYNRFNEASPMYGWLRIVGTPIKEFYD</sequence>
<gene>
    <name evidence="1" type="ORF">GCM10023331_35170</name>
</gene>
<accession>A0ABP9DIZ3</accession>
<protein>
    <submittedName>
        <fullName evidence="1">Uncharacterized protein</fullName>
    </submittedName>
</protein>
<dbReference type="Proteomes" id="UP001500298">
    <property type="component" value="Unassembled WGS sequence"/>
</dbReference>
<evidence type="ECO:0000313" key="1">
    <source>
        <dbReference type="EMBL" id="GAA4847385.1"/>
    </source>
</evidence>
<proteinExistence type="predicted"/>
<keyword evidence="2" id="KW-1185">Reference proteome</keyword>
<comment type="caution">
    <text evidence="1">The sequence shown here is derived from an EMBL/GenBank/DDBJ whole genome shotgun (WGS) entry which is preliminary data.</text>
</comment>
<dbReference type="RefSeq" id="WP_345374198.1">
    <property type="nucleotide sequence ID" value="NZ_BAABJX010000056.1"/>
</dbReference>
<dbReference type="EMBL" id="BAABJX010000056">
    <property type="protein sequence ID" value="GAA4847385.1"/>
    <property type="molecule type" value="Genomic_DNA"/>
</dbReference>
<organism evidence="1 2">
    <name type="scientific">Algivirga pacifica</name>
    <dbReference type="NCBI Taxonomy" id="1162670"/>
    <lineage>
        <taxon>Bacteria</taxon>
        <taxon>Pseudomonadati</taxon>
        <taxon>Bacteroidota</taxon>
        <taxon>Cytophagia</taxon>
        <taxon>Cytophagales</taxon>
        <taxon>Flammeovirgaceae</taxon>
        <taxon>Algivirga</taxon>
    </lineage>
</organism>
<name>A0ABP9DIZ3_9BACT</name>
<evidence type="ECO:0000313" key="2">
    <source>
        <dbReference type="Proteomes" id="UP001500298"/>
    </source>
</evidence>
<reference evidence="2" key="1">
    <citation type="journal article" date="2019" name="Int. J. Syst. Evol. Microbiol.">
        <title>The Global Catalogue of Microorganisms (GCM) 10K type strain sequencing project: providing services to taxonomists for standard genome sequencing and annotation.</title>
        <authorList>
            <consortium name="The Broad Institute Genomics Platform"/>
            <consortium name="The Broad Institute Genome Sequencing Center for Infectious Disease"/>
            <person name="Wu L."/>
            <person name="Ma J."/>
        </authorList>
    </citation>
    <scope>NUCLEOTIDE SEQUENCE [LARGE SCALE GENOMIC DNA]</scope>
    <source>
        <strain evidence="2">JCM 18326</strain>
    </source>
</reference>